<dbReference type="EMBL" id="CBTN010000073">
    <property type="protein sequence ID" value="CDH59677.1"/>
    <property type="molecule type" value="Genomic_DNA"/>
</dbReference>
<accession>A0A068SCW1</accession>
<dbReference type="Proteomes" id="UP000027586">
    <property type="component" value="Unassembled WGS sequence"/>
</dbReference>
<gene>
    <name evidence="2" type="ORF">LCOR_10483.1</name>
</gene>
<evidence type="ECO:0000256" key="1">
    <source>
        <dbReference type="SAM" id="SignalP"/>
    </source>
</evidence>
<keyword evidence="1" id="KW-0732">Signal</keyword>
<evidence type="ECO:0000313" key="2">
    <source>
        <dbReference type="EMBL" id="CDH59677.1"/>
    </source>
</evidence>
<keyword evidence="3" id="KW-1185">Reference proteome</keyword>
<organism evidence="2 3">
    <name type="scientific">Lichtheimia corymbifera JMRC:FSU:9682</name>
    <dbReference type="NCBI Taxonomy" id="1263082"/>
    <lineage>
        <taxon>Eukaryota</taxon>
        <taxon>Fungi</taxon>
        <taxon>Fungi incertae sedis</taxon>
        <taxon>Mucoromycota</taxon>
        <taxon>Mucoromycotina</taxon>
        <taxon>Mucoromycetes</taxon>
        <taxon>Mucorales</taxon>
        <taxon>Lichtheimiaceae</taxon>
        <taxon>Lichtheimia</taxon>
    </lineage>
</organism>
<sequence length="94" mass="10591">MQLWKSWSVALVTWRLASGNDESYYVLTAEDDDGLDGMDKRPYIFDERGFTTMDGVRALKSMHATSAISTIMDEDTYDGSNQEYNCITIAADSM</sequence>
<feature type="chain" id="PRO_5001653109" evidence="1">
    <location>
        <begin position="20"/>
        <end position="94"/>
    </location>
</feature>
<comment type="caution">
    <text evidence="2">The sequence shown here is derived from an EMBL/GenBank/DDBJ whole genome shotgun (WGS) entry which is preliminary data.</text>
</comment>
<evidence type="ECO:0000313" key="3">
    <source>
        <dbReference type="Proteomes" id="UP000027586"/>
    </source>
</evidence>
<protein>
    <submittedName>
        <fullName evidence="2">Uncharacterized protein</fullName>
    </submittedName>
</protein>
<feature type="signal peptide" evidence="1">
    <location>
        <begin position="1"/>
        <end position="19"/>
    </location>
</feature>
<reference evidence="2" key="1">
    <citation type="submission" date="2013-08" db="EMBL/GenBank/DDBJ databases">
        <title>Gene expansion shapes genome architecture in the human pathogen Lichtheimia corymbifera: an evolutionary genomics analysis in the ancient terrestrial Mucorales (Mucoromycotina).</title>
        <authorList>
            <person name="Schwartze V.U."/>
            <person name="Winter S."/>
            <person name="Shelest E."/>
            <person name="Marcet-Houben M."/>
            <person name="Horn F."/>
            <person name="Wehner S."/>
            <person name="Hoffmann K."/>
            <person name="Riege K."/>
            <person name="Sammeth M."/>
            <person name="Nowrousian M."/>
            <person name="Valiante V."/>
            <person name="Linde J."/>
            <person name="Jacobsen I.D."/>
            <person name="Marz M."/>
            <person name="Brakhage A.A."/>
            <person name="Gabaldon T."/>
            <person name="Bocker S."/>
            <person name="Voigt K."/>
        </authorList>
    </citation>
    <scope>NUCLEOTIDE SEQUENCE [LARGE SCALE GENOMIC DNA]</scope>
    <source>
        <strain evidence="2">FSU 9682</strain>
    </source>
</reference>
<dbReference type="AlphaFoldDB" id="A0A068SCW1"/>
<name>A0A068SCW1_9FUNG</name>
<dbReference type="VEuPathDB" id="FungiDB:LCOR_10483.1"/>
<proteinExistence type="predicted"/>